<gene>
    <name evidence="9" type="ORF">PFISCL1PPCAC_2782</name>
</gene>
<dbReference type="PANTHER" id="PTHR21547:SF0">
    <property type="entry name" value="CLUSTERIN-ASSOCIATED PROTEIN 1"/>
    <property type="match status" value="1"/>
</dbReference>
<dbReference type="PANTHER" id="PTHR21547">
    <property type="entry name" value="CLUSTERIN ASSOCIATED PROTEIN 1"/>
    <property type="match status" value="1"/>
</dbReference>
<protein>
    <recommendedName>
        <fullName evidence="11">Clusterin-associated protein 1</fullName>
    </recommendedName>
</protein>
<evidence type="ECO:0000256" key="5">
    <source>
        <dbReference type="ARBA" id="ARBA00023069"/>
    </source>
</evidence>
<evidence type="ECO:0000256" key="7">
    <source>
        <dbReference type="SAM" id="Coils"/>
    </source>
</evidence>
<evidence type="ECO:0000256" key="6">
    <source>
        <dbReference type="ARBA" id="ARBA00023273"/>
    </source>
</evidence>
<evidence type="ECO:0000256" key="8">
    <source>
        <dbReference type="SAM" id="MobiDB-lite"/>
    </source>
</evidence>
<evidence type="ECO:0000256" key="3">
    <source>
        <dbReference type="ARBA" id="ARBA00022794"/>
    </source>
</evidence>
<comment type="subcellular location">
    <subcellularLocation>
        <location evidence="1">Cell projection</location>
        <location evidence="1">Cilium</location>
    </subcellularLocation>
</comment>
<name>A0AAV5UYZ7_9BILA</name>
<sequence length="385" mass="44697">MSYRELRNITELARALSYPRIISIENFRTPNFALVAEMLEWIVKRFEPGAPVTADCVNEQERVIFIKACVTLLLQNARIKLNPKKLYQADGYAVQELLVPMRILHSATKQRPAEELSAQWNAMKTTLNARMREVGVARQLSTQLPQVGALLNDLLQKDLYMRKERARATSRTVSVQEAERSLKLCLVAVDSERKEIEEKIANIDNDERSLDEKIERRKREFDHMQKRYAKLQSFRPAHMDEYEKYEAKLKEVYEQYVIKFRNLAYLKQLQSELERADQQRAVEAERSMRETVEKLRLEQLNEKDAIDEEMEMLPPVFQPTEANAARKVFGNMVGAGLSDEDEEESDDDHPGAGGHLEEEEEEVERFVTTQLDEDDKHAQSSGDEF</sequence>
<evidence type="ECO:0000256" key="1">
    <source>
        <dbReference type="ARBA" id="ARBA00004138"/>
    </source>
</evidence>
<dbReference type="GO" id="GO:0030992">
    <property type="term" value="C:intraciliary transport particle B"/>
    <property type="evidence" value="ECO:0007669"/>
    <property type="project" value="TreeGrafter"/>
</dbReference>
<feature type="region of interest" description="Disordered" evidence="8">
    <location>
        <begin position="332"/>
        <end position="385"/>
    </location>
</feature>
<dbReference type="GO" id="GO:0005815">
    <property type="term" value="C:microtubule organizing center"/>
    <property type="evidence" value="ECO:0007669"/>
    <property type="project" value="TreeGrafter"/>
</dbReference>
<dbReference type="InterPro" id="IPR019366">
    <property type="entry name" value="Clusterin-associated_protein-1"/>
</dbReference>
<feature type="compositionally biased region" description="Acidic residues" evidence="8">
    <location>
        <begin position="338"/>
        <end position="347"/>
    </location>
</feature>
<dbReference type="GO" id="GO:0060271">
    <property type="term" value="P:cilium assembly"/>
    <property type="evidence" value="ECO:0007669"/>
    <property type="project" value="TreeGrafter"/>
</dbReference>
<dbReference type="EMBL" id="BTSY01000001">
    <property type="protein sequence ID" value="GMT11485.1"/>
    <property type="molecule type" value="Genomic_DNA"/>
</dbReference>
<comment type="similarity">
    <text evidence="2">Belongs to the CLUAP1 family.</text>
</comment>
<feature type="coiled-coil region" evidence="7">
    <location>
        <begin position="186"/>
        <end position="216"/>
    </location>
</feature>
<evidence type="ECO:0000313" key="10">
    <source>
        <dbReference type="Proteomes" id="UP001432322"/>
    </source>
</evidence>
<dbReference type="AlphaFoldDB" id="A0AAV5UYZ7"/>
<dbReference type="Pfam" id="PF10234">
    <property type="entry name" value="Cluap1"/>
    <property type="match status" value="1"/>
</dbReference>
<keyword evidence="4 7" id="KW-0175">Coiled coil</keyword>
<keyword evidence="3" id="KW-0970">Cilium biogenesis/degradation</keyword>
<comment type="caution">
    <text evidence="9">The sequence shown here is derived from an EMBL/GenBank/DDBJ whole genome shotgun (WGS) entry which is preliminary data.</text>
</comment>
<dbReference type="GO" id="GO:0005929">
    <property type="term" value="C:cilium"/>
    <property type="evidence" value="ECO:0007669"/>
    <property type="project" value="UniProtKB-SubCell"/>
</dbReference>
<evidence type="ECO:0000256" key="4">
    <source>
        <dbReference type="ARBA" id="ARBA00023054"/>
    </source>
</evidence>
<keyword evidence="5" id="KW-0969">Cilium</keyword>
<evidence type="ECO:0000313" key="9">
    <source>
        <dbReference type="EMBL" id="GMT11485.1"/>
    </source>
</evidence>
<proteinExistence type="inferred from homology"/>
<keyword evidence="10" id="KW-1185">Reference proteome</keyword>
<accession>A0AAV5UYZ7</accession>
<dbReference type="Proteomes" id="UP001432322">
    <property type="component" value="Unassembled WGS sequence"/>
</dbReference>
<evidence type="ECO:0000256" key="2">
    <source>
        <dbReference type="ARBA" id="ARBA00008340"/>
    </source>
</evidence>
<reference evidence="9" key="1">
    <citation type="submission" date="2023-10" db="EMBL/GenBank/DDBJ databases">
        <title>Genome assembly of Pristionchus species.</title>
        <authorList>
            <person name="Yoshida K."/>
            <person name="Sommer R.J."/>
        </authorList>
    </citation>
    <scope>NUCLEOTIDE SEQUENCE</scope>
    <source>
        <strain evidence="9">RS5133</strain>
    </source>
</reference>
<evidence type="ECO:0008006" key="11">
    <source>
        <dbReference type="Google" id="ProtNLM"/>
    </source>
</evidence>
<organism evidence="9 10">
    <name type="scientific">Pristionchus fissidentatus</name>
    <dbReference type="NCBI Taxonomy" id="1538716"/>
    <lineage>
        <taxon>Eukaryota</taxon>
        <taxon>Metazoa</taxon>
        <taxon>Ecdysozoa</taxon>
        <taxon>Nematoda</taxon>
        <taxon>Chromadorea</taxon>
        <taxon>Rhabditida</taxon>
        <taxon>Rhabditina</taxon>
        <taxon>Diplogasteromorpha</taxon>
        <taxon>Diplogasteroidea</taxon>
        <taxon>Neodiplogasteridae</taxon>
        <taxon>Pristionchus</taxon>
    </lineage>
</organism>
<keyword evidence="6" id="KW-0966">Cell projection</keyword>